<dbReference type="GO" id="GO:0005886">
    <property type="term" value="C:plasma membrane"/>
    <property type="evidence" value="ECO:0007669"/>
    <property type="project" value="UniProtKB-SubCell"/>
</dbReference>
<keyword evidence="5 6" id="KW-0472">Membrane</keyword>
<evidence type="ECO:0000256" key="3">
    <source>
        <dbReference type="ARBA" id="ARBA00022692"/>
    </source>
</evidence>
<dbReference type="AlphaFoldDB" id="X1JUX7"/>
<feature type="transmembrane region" description="Helical" evidence="6">
    <location>
        <begin position="6"/>
        <end position="29"/>
    </location>
</feature>
<name>X1JUX7_9ZZZZ</name>
<feature type="transmembrane region" description="Helical" evidence="6">
    <location>
        <begin position="68"/>
        <end position="90"/>
    </location>
</feature>
<dbReference type="PANTHER" id="PTHR38825:SF1">
    <property type="entry name" value="TRANSPORTER, LYSE FAMILY"/>
    <property type="match status" value="1"/>
</dbReference>
<feature type="transmembrane region" description="Helical" evidence="6">
    <location>
        <begin position="139"/>
        <end position="160"/>
    </location>
</feature>
<evidence type="ECO:0008006" key="8">
    <source>
        <dbReference type="Google" id="ProtNLM"/>
    </source>
</evidence>
<keyword evidence="2" id="KW-1003">Cell membrane</keyword>
<feature type="transmembrane region" description="Helical" evidence="6">
    <location>
        <begin position="180"/>
        <end position="198"/>
    </location>
</feature>
<protein>
    <recommendedName>
        <fullName evidence="8">Lysine transporter LysE</fullName>
    </recommendedName>
</protein>
<evidence type="ECO:0000256" key="4">
    <source>
        <dbReference type="ARBA" id="ARBA00022989"/>
    </source>
</evidence>
<dbReference type="InterPro" id="IPR001123">
    <property type="entry name" value="LeuE-type"/>
</dbReference>
<dbReference type="EMBL" id="BARV01000400">
    <property type="protein sequence ID" value="GAH97902.1"/>
    <property type="molecule type" value="Genomic_DNA"/>
</dbReference>
<evidence type="ECO:0000256" key="1">
    <source>
        <dbReference type="ARBA" id="ARBA00004651"/>
    </source>
</evidence>
<dbReference type="Pfam" id="PF01810">
    <property type="entry name" value="LysE"/>
    <property type="match status" value="1"/>
</dbReference>
<keyword evidence="4 6" id="KW-1133">Transmembrane helix</keyword>
<proteinExistence type="predicted"/>
<gene>
    <name evidence="7" type="ORF">S06H3_01565</name>
</gene>
<keyword evidence="3 6" id="KW-0812">Transmembrane</keyword>
<dbReference type="PANTHER" id="PTHR38825">
    <property type="entry name" value="LYSINE EXPORTER PROTEIN (LYSE/YGGA)"/>
    <property type="match status" value="1"/>
</dbReference>
<reference evidence="7" key="1">
    <citation type="journal article" date="2014" name="Front. Microbiol.">
        <title>High frequency of phylogenetically diverse reductive dehalogenase-homologous genes in deep subseafloor sedimentary metagenomes.</title>
        <authorList>
            <person name="Kawai M."/>
            <person name="Futagami T."/>
            <person name="Toyoda A."/>
            <person name="Takaki Y."/>
            <person name="Nishi S."/>
            <person name="Hori S."/>
            <person name="Arai W."/>
            <person name="Tsubouchi T."/>
            <person name="Morono Y."/>
            <person name="Uchiyama I."/>
            <person name="Ito T."/>
            <person name="Fujiyama A."/>
            <person name="Inagaki F."/>
            <person name="Takami H."/>
        </authorList>
    </citation>
    <scope>NUCLEOTIDE SEQUENCE</scope>
    <source>
        <strain evidence="7">Expedition CK06-06</strain>
    </source>
</reference>
<evidence type="ECO:0000256" key="5">
    <source>
        <dbReference type="ARBA" id="ARBA00023136"/>
    </source>
</evidence>
<feature type="transmembrane region" description="Helical" evidence="6">
    <location>
        <begin position="41"/>
        <end position="62"/>
    </location>
</feature>
<sequence>MSFLAFIFEAVIISLSGVMGPGPITAVTIVKGNESPHAGALIAIGHGVVEFPLMIAIFYGFGYLLNLIYVKALIDIIGGLFLLFMGISMFRSVKQSDVSSKIYAYSPIISGILLSLGNPYFFIWWAAVGVTLILKSINFGIFGFLIFALCHWLCDFFWYYFLSFLSFRGGKFFGKKFQKIIFTICGLFLLFFSIKFITDAVRLLM</sequence>
<comment type="caution">
    <text evidence="7">The sequence shown here is derived from an EMBL/GenBank/DDBJ whole genome shotgun (WGS) entry which is preliminary data.</text>
</comment>
<organism evidence="7">
    <name type="scientific">marine sediment metagenome</name>
    <dbReference type="NCBI Taxonomy" id="412755"/>
    <lineage>
        <taxon>unclassified sequences</taxon>
        <taxon>metagenomes</taxon>
        <taxon>ecological metagenomes</taxon>
    </lineage>
</organism>
<comment type="subcellular location">
    <subcellularLocation>
        <location evidence="1">Cell membrane</location>
        <topology evidence="1">Multi-pass membrane protein</topology>
    </subcellularLocation>
</comment>
<evidence type="ECO:0000256" key="2">
    <source>
        <dbReference type="ARBA" id="ARBA00022475"/>
    </source>
</evidence>
<dbReference type="GO" id="GO:0006865">
    <property type="term" value="P:amino acid transport"/>
    <property type="evidence" value="ECO:0007669"/>
    <property type="project" value="InterPro"/>
</dbReference>
<feature type="transmembrane region" description="Helical" evidence="6">
    <location>
        <begin position="102"/>
        <end position="127"/>
    </location>
</feature>
<evidence type="ECO:0000256" key="6">
    <source>
        <dbReference type="SAM" id="Phobius"/>
    </source>
</evidence>
<accession>X1JUX7</accession>
<evidence type="ECO:0000313" key="7">
    <source>
        <dbReference type="EMBL" id="GAH97902.1"/>
    </source>
</evidence>